<evidence type="ECO:0000313" key="3">
    <source>
        <dbReference type="Proteomes" id="UP000187209"/>
    </source>
</evidence>
<feature type="region of interest" description="Disordered" evidence="1">
    <location>
        <begin position="79"/>
        <end position="102"/>
    </location>
</feature>
<evidence type="ECO:0000313" key="2">
    <source>
        <dbReference type="EMBL" id="OMJ95728.1"/>
    </source>
</evidence>
<proteinExistence type="predicted"/>
<dbReference type="Proteomes" id="UP000187209">
    <property type="component" value="Unassembled WGS sequence"/>
</dbReference>
<name>A0A1R2D395_9CILI</name>
<comment type="caution">
    <text evidence="2">The sequence shown here is derived from an EMBL/GenBank/DDBJ whole genome shotgun (WGS) entry which is preliminary data.</text>
</comment>
<feature type="compositionally biased region" description="Polar residues" evidence="1">
    <location>
        <begin position="90"/>
        <end position="99"/>
    </location>
</feature>
<dbReference type="AlphaFoldDB" id="A0A1R2D395"/>
<organism evidence="2 3">
    <name type="scientific">Stentor coeruleus</name>
    <dbReference type="NCBI Taxonomy" id="5963"/>
    <lineage>
        <taxon>Eukaryota</taxon>
        <taxon>Sar</taxon>
        <taxon>Alveolata</taxon>
        <taxon>Ciliophora</taxon>
        <taxon>Postciliodesmatophora</taxon>
        <taxon>Heterotrichea</taxon>
        <taxon>Heterotrichida</taxon>
        <taxon>Stentoridae</taxon>
        <taxon>Stentor</taxon>
    </lineage>
</organism>
<evidence type="ECO:0000256" key="1">
    <source>
        <dbReference type="SAM" id="MobiDB-lite"/>
    </source>
</evidence>
<gene>
    <name evidence="2" type="ORF">SteCoe_795</name>
</gene>
<protein>
    <submittedName>
        <fullName evidence="2">Uncharacterized protein</fullName>
    </submittedName>
</protein>
<keyword evidence="3" id="KW-1185">Reference proteome</keyword>
<dbReference type="EMBL" id="MPUH01000008">
    <property type="protein sequence ID" value="OMJ95728.1"/>
    <property type="molecule type" value="Genomic_DNA"/>
</dbReference>
<accession>A0A1R2D395</accession>
<reference evidence="2 3" key="1">
    <citation type="submission" date="2016-11" db="EMBL/GenBank/DDBJ databases">
        <title>The macronuclear genome of Stentor coeruleus: a giant cell with tiny introns.</title>
        <authorList>
            <person name="Slabodnick M."/>
            <person name="Ruby J.G."/>
            <person name="Reiff S.B."/>
            <person name="Swart E.C."/>
            <person name="Gosai S."/>
            <person name="Prabakaran S."/>
            <person name="Witkowska E."/>
            <person name="Larue G.E."/>
            <person name="Fisher S."/>
            <person name="Freeman R.M."/>
            <person name="Gunawardena J."/>
            <person name="Chu W."/>
            <person name="Stover N.A."/>
            <person name="Gregory B.D."/>
            <person name="Nowacki M."/>
            <person name="Derisi J."/>
            <person name="Roy S.W."/>
            <person name="Marshall W.F."/>
            <person name="Sood P."/>
        </authorList>
    </citation>
    <scope>NUCLEOTIDE SEQUENCE [LARGE SCALE GENOMIC DNA]</scope>
    <source>
        <strain evidence="2">WM001</strain>
    </source>
</reference>
<sequence length="158" mass="18028">MQEITSNKLSFSPECVKIRCTSRRAISSFTPSPVIQRKKSCKKYRPSIKKYPLAQNPLISLSSISKCMYVNSILKSSSMSSNRKSGKSLTIHSSRNNFSHTEDSLRETVKRLINNNAKSRPRLTYYRISHNLIPQTNAICKQLFNEFSLSLRGSHINN</sequence>